<keyword evidence="2 5" id="KW-0732">Signal</keyword>
<dbReference type="PANTHER" id="PTHR10380">
    <property type="entry name" value="CUTICLE PROTEIN"/>
    <property type="match status" value="1"/>
</dbReference>
<dbReference type="EMBL" id="JH668760">
    <property type="protein sequence ID" value="KAG6461590.1"/>
    <property type="molecule type" value="Genomic_DNA"/>
</dbReference>
<reference evidence="6" key="2">
    <citation type="submission" date="2020-12" db="EMBL/GenBank/DDBJ databases">
        <authorList>
            <person name="Kanost M."/>
        </authorList>
    </citation>
    <scope>NUCLEOTIDE SEQUENCE</scope>
</reference>
<dbReference type="InterPro" id="IPR050468">
    <property type="entry name" value="Cuticle_Struct_Prot"/>
</dbReference>
<dbReference type="Proteomes" id="UP000791440">
    <property type="component" value="Unassembled WGS sequence"/>
</dbReference>
<feature type="compositionally biased region" description="Polar residues" evidence="4">
    <location>
        <begin position="62"/>
        <end position="82"/>
    </location>
</feature>
<evidence type="ECO:0000256" key="4">
    <source>
        <dbReference type="SAM" id="MobiDB-lite"/>
    </source>
</evidence>
<keyword evidence="7" id="KW-1185">Reference proteome</keyword>
<sequence>MLNQKLLIISACVALAFADVSHLSGPEANAKIISQDLDVSPEGAYQWSFETENGIAAKASGVLNNPQSPDAAQISQGSSQWVSPEGEVVRLEYVADENGYQPQGSHIPTPPPIPPEILRALEYIRAHPPAPERK</sequence>
<name>A0A921ZPX4_MANSE</name>
<dbReference type="InterPro" id="IPR000618">
    <property type="entry name" value="Insect_cuticle"/>
</dbReference>
<dbReference type="PROSITE" id="PS51155">
    <property type="entry name" value="CHIT_BIND_RR_2"/>
    <property type="match status" value="1"/>
</dbReference>
<proteinExistence type="predicted"/>
<feature type="region of interest" description="Disordered" evidence="4">
    <location>
        <begin position="60"/>
        <end position="83"/>
    </location>
</feature>
<organism evidence="6 7">
    <name type="scientific">Manduca sexta</name>
    <name type="common">Tobacco hawkmoth</name>
    <name type="synonym">Tobacco hornworm</name>
    <dbReference type="NCBI Taxonomy" id="7130"/>
    <lineage>
        <taxon>Eukaryota</taxon>
        <taxon>Metazoa</taxon>
        <taxon>Ecdysozoa</taxon>
        <taxon>Arthropoda</taxon>
        <taxon>Hexapoda</taxon>
        <taxon>Insecta</taxon>
        <taxon>Pterygota</taxon>
        <taxon>Neoptera</taxon>
        <taxon>Endopterygota</taxon>
        <taxon>Lepidoptera</taxon>
        <taxon>Glossata</taxon>
        <taxon>Ditrysia</taxon>
        <taxon>Bombycoidea</taxon>
        <taxon>Sphingidae</taxon>
        <taxon>Sphinginae</taxon>
        <taxon>Sphingini</taxon>
        <taxon>Manduca</taxon>
    </lineage>
</organism>
<feature type="signal peptide" evidence="5">
    <location>
        <begin position="1"/>
        <end position="18"/>
    </location>
</feature>
<reference evidence="6" key="1">
    <citation type="journal article" date="2016" name="Insect Biochem. Mol. Biol.">
        <title>Multifaceted biological insights from a draft genome sequence of the tobacco hornworm moth, Manduca sexta.</title>
        <authorList>
            <person name="Kanost M.R."/>
            <person name="Arrese E.L."/>
            <person name="Cao X."/>
            <person name="Chen Y.R."/>
            <person name="Chellapilla S."/>
            <person name="Goldsmith M.R."/>
            <person name="Grosse-Wilde E."/>
            <person name="Heckel D.G."/>
            <person name="Herndon N."/>
            <person name="Jiang H."/>
            <person name="Papanicolaou A."/>
            <person name="Qu J."/>
            <person name="Soulages J.L."/>
            <person name="Vogel H."/>
            <person name="Walters J."/>
            <person name="Waterhouse R.M."/>
            <person name="Ahn S.J."/>
            <person name="Almeida F.C."/>
            <person name="An C."/>
            <person name="Aqrawi P."/>
            <person name="Bretschneider A."/>
            <person name="Bryant W.B."/>
            <person name="Bucks S."/>
            <person name="Chao H."/>
            <person name="Chevignon G."/>
            <person name="Christen J.M."/>
            <person name="Clarke D.F."/>
            <person name="Dittmer N.T."/>
            <person name="Ferguson L.C.F."/>
            <person name="Garavelou S."/>
            <person name="Gordon K.H.J."/>
            <person name="Gunaratna R.T."/>
            <person name="Han Y."/>
            <person name="Hauser F."/>
            <person name="He Y."/>
            <person name="Heidel-Fischer H."/>
            <person name="Hirsh A."/>
            <person name="Hu Y."/>
            <person name="Jiang H."/>
            <person name="Kalra D."/>
            <person name="Klinner C."/>
            <person name="Konig C."/>
            <person name="Kovar C."/>
            <person name="Kroll A.R."/>
            <person name="Kuwar S.S."/>
            <person name="Lee S.L."/>
            <person name="Lehman R."/>
            <person name="Li K."/>
            <person name="Li Z."/>
            <person name="Liang H."/>
            <person name="Lovelace S."/>
            <person name="Lu Z."/>
            <person name="Mansfield J.H."/>
            <person name="McCulloch K.J."/>
            <person name="Mathew T."/>
            <person name="Morton B."/>
            <person name="Muzny D.M."/>
            <person name="Neunemann D."/>
            <person name="Ongeri F."/>
            <person name="Pauchet Y."/>
            <person name="Pu L.L."/>
            <person name="Pyrousis I."/>
            <person name="Rao X.J."/>
            <person name="Redding A."/>
            <person name="Roesel C."/>
            <person name="Sanchez-Gracia A."/>
            <person name="Schaack S."/>
            <person name="Shukla A."/>
            <person name="Tetreau G."/>
            <person name="Wang Y."/>
            <person name="Xiong G.H."/>
            <person name="Traut W."/>
            <person name="Walsh T.K."/>
            <person name="Worley K.C."/>
            <person name="Wu D."/>
            <person name="Wu W."/>
            <person name="Wu Y.Q."/>
            <person name="Zhang X."/>
            <person name="Zou Z."/>
            <person name="Zucker H."/>
            <person name="Briscoe A.D."/>
            <person name="Burmester T."/>
            <person name="Clem R.J."/>
            <person name="Feyereisen R."/>
            <person name="Grimmelikhuijzen C.J.P."/>
            <person name="Hamodrakas S.J."/>
            <person name="Hansson B.S."/>
            <person name="Huguet E."/>
            <person name="Jermiin L.S."/>
            <person name="Lan Q."/>
            <person name="Lehman H.K."/>
            <person name="Lorenzen M."/>
            <person name="Merzendorfer H."/>
            <person name="Michalopoulos I."/>
            <person name="Morton D.B."/>
            <person name="Muthukrishnan S."/>
            <person name="Oakeshott J.G."/>
            <person name="Palmer W."/>
            <person name="Park Y."/>
            <person name="Passarelli A.L."/>
            <person name="Rozas J."/>
            <person name="Schwartz L.M."/>
            <person name="Smith W."/>
            <person name="Southgate A."/>
            <person name="Vilcinskas A."/>
            <person name="Vogt R."/>
            <person name="Wang P."/>
            <person name="Werren J."/>
            <person name="Yu X.Q."/>
            <person name="Zhou J.J."/>
            <person name="Brown S.J."/>
            <person name="Scherer S.E."/>
            <person name="Richards S."/>
            <person name="Blissard G.W."/>
        </authorList>
    </citation>
    <scope>NUCLEOTIDE SEQUENCE</scope>
</reference>
<evidence type="ECO:0000313" key="7">
    <source>
        <dbReference type="Proteomes" id="UP000791440"/>
    </source>
</evidence>
<dbReference type="InterPro" id="IPR031311">
    <property type="entry name" value="CHIT_BIND_RR_consensus"/>
</dbReference>
<dbReference type="GO" id="GO:0008010">
    <property type="term" value="F:structural constituent of chitin-based larval cuticle"/>
    <property type="evidence" value="ECO:0007669"/>
    <property type="project" value="TreeGrafter"/>
</dbReference>
<evidence type="ECO:0000256" key="5">
    <source>
        <dbReference type="SAM" id="SignalP"/>
    </source>
</evidence>
<comment type="caution">
    <text evidence="6">The sequence shown here is derived from an EMBL/GenBank/DDBJ whole genome shotgun (WGS) entry which is preliminary data.</text>
</comment>
<dbReference type="PROSITE" id="PS00233">
    <property type="entry name" value="CHIT_BIND_RR_1"/>
    <property type="match status" value="1"/>
</dbReference>
<feature type="chain" id="PRO_5037687126" description="Larval cuticle protein LCP-17-like" evidence="5">
    <location>
        <begin position="19"/>
        <end position="134"/>
    </location>
</feature>
<gene>
    <name evidence="6" type="ORF">O3G_MSEX012725</name>
</gene>
<evidence type="ECO:0000256" key="1">
    <source>
        <dbReference type="ARBA" id="ARBA00022460"/>
    </source>
</evidence>
<evidence type="ECO:0000256" key="2">
    <source>
        <dbReference type="ARBA" id="ARBA00022729"/>
    </source>
</evidence>
<protein>
    <recommendedName>
        <fullName evidence="8">Larval cuticle protein LCP-17-like</fullName>
    </recommendedName>
</protein>
<evidence type="ECO:0000256" key="3">
    <source>
        <dbReference type="PROSITE-ProRule" id="PRU00497"/>
    </source>
</evidence>
<evidence type="ECO:0008006" key="8">
    <source>
        <dbReference type="Google" id="ProtNLM"/>
    </source>
</evidence>
<dbReference type="PANTHER" id="PTHR10380:SF237">
    <property type="entry name" value="CUTICULAR PROTEIN 65AU, ISOFORM A-RELATED"/>
    <property type="match status" value="1"/>
</dbReference>
<dbReference type="GO" id="GO:0062129">
    <property type="term" value="C:chitin-based extracellular matrix"/>
    <property type="evidence" value="ECO:0007669"/>
    <property type="project" value="TreeGrafter"/>
</dbReference>
<dbReference type="AlphaFoldDB" id="A0A921ZPX4"/>
<keyword evidence="1 3" id="KW-0193">Cuticle</keyword>
<accession>A0A921ZPX4</accession>
<evidence type="ECO:0000313" key="6">
    <source>
        <dbReference type="EMBL" id="KAG6461590.1"/>
    </source>
</evidence>
<dbReference type="Pfam" id="PF00379">
    <property type="entry name" value="Chitin_bind_4"/>
    <property type="match status" value="1"/>
</dbReference>